<organism evidence="1 2">
    <name type="scientific">Clostridium subterminale</name>
    <dbReference type="NCBI Taxonomy" id="1550"/>
    <lineage>
        <taxon>Bacteria</taxon>
        <taxon>Bacillati</taxon>
        <taxon>Bacillota</taxon>
        <taxon>Clostridia</taxon>
        <taxon>Eubacteriales</taxon>
        <taxon>Clostridiaceae</taxon>
        <taxon>Clostridium</taxon>
    </lineage>
</organism>
<reference evidence="1 2" key="1">
    <citation type="journal article" date="2019" name="Int. J. Syst. Evol. Microbiol.">
        <title>The Global Catalogue of Microorganisms (GCM) 10K type strain sequencing project: providing services to taxonomists for standard genome sequencing and annotation.</title>
        <authorList>
            <consortium name="The Broad Institute Genomics Platform"/>
            <consortium name="The Broad Institute Genome Sequencing Center for Infectious Disease"/>
            <person name="Wu L."/>
            <person name="Ma J."/>
        </authorList>
    </citation>
    <scope>NUCLEOTIDE SEQUENCE [LARGE SCALE GENOMIC DNA]</scope>
    <source>
        <strain evidence="1 2">JCM 1417</strain>
    </source>
</reference>
<proteinExistence type="predicted"/>
<evidence type="ECO:0008006" key="3">
    <source>
        <dbReference type="Google" id="ProtNLM"/>
    </source>
</evidence>
<gene>
    <name evidence="1" type="ORF">GCM10008908_12600</name>
</gene>
<protein>
    <recommendedName>
        <fullName evidence="3">Transposase</fullName>
    </recommendedName>
</protein>
<evidence type="ECO:0000313" key="1">
    <source>
        <dbReference type="EMBL" id="GAA0770171.1"/>
    </source>
</evidence>
<dbReference type="EMBL" id="BAAACI010000002">
    <property type="protein sequence ID" value="GAA0770171.1"/>
    <property type="molecule type" value="Genomic_DNA"/>
</dbReference>
<dbReference type="RefSeq" id="WP_343824721.1">
    <property type="nucleotide sequence ID" value="NZ_BAAACI010000002.1"/>
</dbReference>
<dbReference type="Proteomes" id="UP001501047">
    <property type="component" value="Unassembled WGS sequence"/>
</dbReference>
<sequence length="52" mass="5897">MTDVTKTYLSTILDLHDNSVISYVLRRSNNNPLVFETFEKAIAANPNVIPLF</sequence>
<name>A0ABN1KL76_CLOSU</name>
<evidence type="ECO:0000313" key="2">
    <source>
        <dbReference type="Proteomes" id="UP001501047"/>
    </source>
</evidence>
<accession>A0ABN1KL76</accession>
<keyword evidence="2" id="KW-1185">Reference proteome</keyword>
<comment type="caution">
    <text evidence="1">The sequence shown here is derived from an EMBL/GenBank/DDBJ whole genome shotgun (WGS) entry which is preliminary data.</text>
</comment>